<dbReference type="Proteomes" id="UP000002168">
    <property type="component" value="Chromosome"/>
</dbReference>
<proteinExistence type="predicted"/>
<keyword evidence="3" id="KW-1185">Reference proteome</keyword>
<accession>B1KJ98</accession>
<evidence type="ECO:0000313" key="2">
    <source>
        <dbReference type="EMBL" id="ACA88570.1"/>
    </source>
</evidence>
<dbReference type="eggNOG" id="ENOG50317WF">
    <property type="taxonomic scope" value="Bacteria"/>
</dbReference>
<evidence type="ECO:0000256" key="1">
    <source>
        <dbReference type="SAM" id="SignalP"/>
    </source>
</evidence>
<organism evidence="2 3">
    <name type="scientific">Shewanella woodyi (strain ATCC 51908 / MS32)</name>
    <dbReference type="NCBI Taxonomy" id="392500"/>
    <lineage>
        <taxon>Bacteria</taxon>
        <taxon>Pseudomonadati</taxon>
        <taxon>Pseudomonadota</taxon>
        <taxon>Gammaproteobacteria</taxon>
        <taxon>Alteromonadales</taxon>
        <taxon>Shewanellaceae</taxon>
        <taxon>Shewanella</taxon>
    </lineage>
</organism>
<evidence type="ECO:0000313" key="3">
    <source>
        <dbReference type="Proteomes" id="UP000002168"/>
    </source>
</evidence>
<dbReference type="KEGG" id="swd:Swoo_4317"/>
<sequence length="101" mass="10938" precursor="true">MKLLTSVTLSAVFVFASTSVLAEKPDFSKTTAAQASYDFSKNKPATGNQLMKSSTRHDFSKTAAASSEYQFSKNTPAKLYKVSLPSTQHDFSKTSSLKQGC</sequence>
<dbReference type="AlphaFoldDB" id="B1KJ98"/>
<feature type="chain" id="PRO_5002764955" evidence="1">
    <location>
        <begin position="23"/>
        <end position="101"/>
    </location>
</feature>
<keyword evidence="1" id="KW-0732">Signal</keyword>
<reference evidence="2 3" key="1">
    <citation type="submission" date="2008-02" db="EMBL/GenBank/DDBJ databases">
        <title>Complete sequence of Shewanella woodyi ATCC 51908.</title>
        <authorList>
            <consortium name="US DOE Joint Genome Institute"/>
            <person name="Copeland A."/>
            <person name="Lucas S."/>
            <person name="Lapidus A."/>
            <person name="Glavina del Rio T."/>
            <person name="Dalin E."/>
            <person name="Tice H."/>
            <person name="Bruce D."/>
            <person name="Goodwin L."/>
            <person name="Pitluck S."/>
            <person name="Sims D."/>
            <person name="Brettin T."/>
            <person name="Detter J.C."/>
            <person name="Han C."/>
            <person name="Kuske C.R."/>
            <person name="Schmutz J."/>
            <person name="Larimer F."/>
            <person name="Land M."/>
            <person name="Hauser L."/>
            <person name="Kyrpides N."/>
            <person name="Lykidis A."/>
            <person name="Zhao J.-S."/>
            <person name="Richardson P."/>
        </authorList>
    </citation>
    <scope>NUCLEOTIDE SEQUENCE [LARGE SCALE GENOMIC DNA]</scope>
    <source>
        <strain evidence="3">ATCC 51908 / MS32</strain>
    </source>
</reference>
<feature type="signal peptide" evidence="1">
    <location>
        <begin position="1"/>
        <end position="22"/>
    </location>
</feature>
<dbReference type="RefSeq" id="WP_012326897.1">
    <property type="nucleotide sequence ID" value="NC_010506.1"/>
</dbReference>
<name>B1KJ98_SHEWM</name>
<protein>
    <submittedName>
        <fullName evidence="2">Uncharacterized protein</fullName>
    </submittedName>
</protein>
<dbReference type="HOGENOM" id="CLU_2304100_0_0_6"/>
<gene>
    <name evidence="2" type="ordered locus">Swoo_4317</name>
</gene>
<dbReference type="EMBL" id="CP000961">
    <property type="protein sequence ID" value="ACA88570.1"/>
    <property type="molecule type" value="Genomic_DNA"/>
</dbReference>